<keyword evidence="3" id="KW-0443">Lipid metabolism</keyword>
<organism evidence="5 6">
    <name type="scientific">Ensete ventricosum</name>
    <name type="common">Abyssinian banana</name>
    <name type="synonym">Musa ensete</name>
    <dbReference type="NCBI Taxonomy" id="4639"/>
    <lineage>
        <taxon>Eukaryota</taxon>
        <taxon>Viridiplantae</taxon>
        <taxon>Streptophyta</taxon>
        <taxon>Embryophyta</taxon>
        <taxon>Tracheophyta</taxon>
        <taxon>Spermatophyta</taxon>
        <taxon>Magnoliopsida</taxon>
        <taxon>Liliopsida</taxon>
        <taxon>Zingiberales</taxon>
        <taxon>Musaceae</taxon>
        <taxon>Ensete</taxon>
    </lineage>
</organism>
<proteinExistence type="inferred from homology"/>
<comment type="similarity">
    <text evidence="1">Belongs to the patatin family.</text>
</comment>
<dbReference type="AlphaFoldDB" id="A0A426XHT4"/>
<dbReference type="GO" id="GO:0016787">
    <property type="term" value="F:hydrolase activity"/>
    <property type="evidence" value="ECO:0007669"/>
    <property type="project" value="UniProtKB-KW"/>
</dbReference>
<protein>
    <submittedName>
        <fullName evidence="5">Uncharacterized protein</fullName>
    </submittedName>
</protein>
<evidence type="ECO:0000256" key="1">
    <source>
        <dbReference type="ARBA" id="ARBA00010240"/>
    </source>
</evidence>
<feature type="compositionally biased region" description="Low complexity" evidence="4">
    <location>
        <begin position="76"/>
        <end position="88"/>
    </location>
</feature>
<accession>A0A426XHT4</accession>
<feature type="region of interest" description="Disordered" evidence="4">
    <location>
        <begin position="1"/>
        <end position="20"/>
    </location>
</feature>
<keyword evidence="2" id="KW-0378">Hydrolase</keyword>
<name>A0A426XHT4_ENSVE</name>
<evidence type="ECO:0000256" key="2">
    <source>
        <dbReference type="ARBA" id="ARBA00022801"/>
    </source>
</evidence>
<feature type="region of interest" description="Disordered" evidence="4">
    <location>
        <begin position="55"/>
        <end position="155"/>
    </location>
</feature>
<dbReference type="PANTHER" id="PTHR32241">
    <property type="entry name" value="PATATIN-LIKE PROTEIN 6"/>
    <property type="match status" value="1"/>
</dbReference>
<dbReference type="PANTHER" id="PTHR32241:SF12">
    <property type="entry name" value="OS03G0784100 PROTEIN"/>
    <property type="match status" value="1"/>
</dbReference>
<evidence type="ECO:0000256" key="4">
    <source>
        <dbReference type="SAM" id="MobiDB-lite"/>
    </source>
</evidence>
<evidence type="ECO:0000256" key="3">
    <source>
        <dbReference type="ARBA" id="ARBA00022963"/>
    </source>
</evidence>
<sequence length="155" mass="16853">MGASQGYKAAPGTAAEETLTERGVESVLFRGRKLSERTNGEKLELFAAELIKEQERRQRSPAPTVVIKPSMTPARSSSSTLTTMASTLDRTRCGGVRVRSTLTRSSNRHRRGRVGPVRADQSVWGPPQPRERAGGSGGYAGEGRVARTCGRRSRR</sequence>
<dbReference type="EMBL" id="AMZH03020572">
    <property type="protein sequence ID" value="RRT39047.1"/>
    <property type="molecule type" value="Genomic_DNA"/>
</dbReference>
<dbReference type="GO" id="GO:0016042">
    <property type="term" value="P:lipid catabolic process"/>
    <property type="evidence" value="ECO:0007669"/>
    <property type="project" value="UniProtKB-KW"/>
</dbReference>
<reference evidence="5 6" key="1">
    <citation type="journal article" date="2014" name="Agronomy (Basel)">
        <title>A Draft Genome Sequence for Ensete ventricosum, the Drought-Tolerant Tree Against Hunger.</title>
        <authorList>
            <person name="Harrison J."/>
            <person name="Moore K.A."/>
            <person name="Paszkiewicz K."/>
            <person name="Jones T."/>
            <person name="Grant M."/>
            <person name="Ambacheew D."/>
            <person name="Muzemil S."/>
            <person name="Studholme D.J."/>
        </authorList>
    </citation>
    <scope>NUCLEOTIDE SEQUENCE [LARGE SCALE GENOMIC DNA]</scope>
</reference>
<dbReference type="Proteomes" id="UP000287651">
    <property type="component" value="Unassembled WGS sequence"/>
</dbReference>
<gene>
    <name evidence="5" type="ORF">B296_00041989</name>
</gene>
<keyword evidence="3" id="KW-0442">Lipid degradation</keyword>
<evidence type="ECO:0000313" key="5">
    <source>
        <dbReference type="EMBL" id="RRT39047.1"/>
    </source>
</evidence>
<evidence type="ECO:0000313" key="6">
    <source>
        <dbReference type="Proteomes" id="UP000287651"/>
    </source>
</evidence>
<comment type="caution">
    <text evidence="5">The sequence shown here is derived from an EMBL/GenBank/DDBJ whole genome shotgun (WGS) entry which is preliminary data.</text>
</comment>